<dbReference type="InterPro" id="IPR051311">
    <property type="entry name" value="DedA_domain"/>
</dbReference>
<evidence type="ECO:0000313" key="4">
    <source>
        <dbReference type="EMBL" id="MFC7327883.1"/>
    </source>
</evidence>
<keyword evidence="2" id="KW-0472">Membrane</keyword>
<accession>A0ABW2KEY0</accession>
<feature type="transmembrane region" description="Helical" evidence="2">
    <location>
        <begin position="38"/>
        <end position="59"/>
    </location>
</feature>
<name>A0ABW2KEY0_9ACTN</name>
<dbReference type="Pfam" id="PF09335">
    <property type="entry name" value="VTT_dom"/>
    <property type="match status" value="1"/>
</dbReference>
<feature type="domain" description="VTT" evidence="3">
    <location>
        <begin position="25"/>
        <end position="147"/>
    </location>
</feature>
<evidence type="ECO:0000256" key="1">
    <source>
        <dbReference type="ARBA" id="ARBA00010792"/>
    </source>
</evidence>
<evidence type="ECO:0000259" key="3">
    <source>
        <dbReference type="Pfam" id="PF09335"/>
    </source>
</evidence>
<feature type="transmembrane region" description="Helical" evidence="2">
    <location>
        <begin position="126"/>
        <end position="147"/>
    </location>
</feature>
<feature type="transmembrane region" description="Helical" evidence="2">
    <location>
        <begin position="6"/>
        <end position="26"/>
    </location>
</feature>
<dbReference type="EMBL" id="JBHTBH010000003">
    <property type="protein sequence ID" value="MFC7327883.1"/>
    <property type="molecule type" value="Genomic_DNA"/>
</dbReference>
<organism evidence="4 5">
    <name type="scientific">Marinactinospora rubrisoli</name>
    <dbReference type="NCBI Taxonomy" id="2715399"/>
    <lineage>
        <taxon>Bacteria</taxon>
        <taxon>Bacillati</taxon>
        <taxon>Actinomycetota</taxon>
        <taxon>Actinomycetes</taxon>
        <taxon>Streptosporangiales</taxon>
        <taxon>Nocardiopsidaceae</taxon>
        <taxon>Marinactinospora</taxon>
    </lineage>
</organism>
<dbReference type="RefSeq" id="WP_379870400.1">
    <property type="nucleotide sequence ID" value="NZ_JBHTBH010000003.1"/>
</dbReference>
<proteinExistence type="inferred from homology"/>
<comment type="caution">
    <text evidence="4">The sequence shown here is derived from an EMBL/GenBank/DDBJ whole genome shotgun (WGS) entry which is preliminary data.</text>
</comment>
<comment type="similarity">
    <text evidence="1">Belongs to the DedA family.</text>
</comment>
<keyword evidence="2" id="KW-0812">Transmembrane</keyword>
<keyword evidence="5" id="KW-1185">Reference proteome</keyword>
<dbReference type="PANTHER" id="PTHR42709:SF11">
    <property type="entry name" value="DEDA FAMILY PROTEIN"/>
    <property type="match status" value="1"/>
</dbReference>
<keyword evidence="2" id="KW-1133">Transmembrane helix</keyword>
<dbReference type="InterPro" id="IPR032816">
    <property type="entry name" value="VTT_dom"/>
</dbReference>
<evidence type="ECO:0000256" key="2">
    <source>
        <dbReference type="SAM" id="Phobius"/>
    </source>
</evidence>
<dbReference type="Proteomes" id="UP001596540">
    <property type="component" value="Unassembled WGS sequence"/>
</dbReference>
<sequence length="157" mass="16674">MGETALAFGIALTSALLPFVNIELYLVGAATLLGEGALLAMALAAGLGQTLGKIVYYYLGRGVLDLPWLRRKADRPSRWSGRIAALREKAERRPVWAGGLVAVSSFSSIPPFMLVSVLAGTIRMPLGWFTGITMVTRTARFVLLVYAPGLAAGLLPA</sequence>
<gene>
    <name evidence="4" type="ORF">ACFQRF_09020</name>
</gene>
<reference evidence="5" key="1">
    <citation type="journal article" date="2019" name="Int. J. Syst. Evol. Microbiol.">
        <title>The Global Catalogue of Microorganisms (GCM) 10K type strain sequencing project: providing services to taxonomists for standard genome sequencing and annotation.</title>
        <authorList>
            <consortium name="The Broad Institute Genomics Platform"/>
            <consortium name="The Broad Institute Genome Sequencing Center for Infectious Disease"/>
            <person name="Wu L."/>
            <person name="Ma J."/>
        </authorList>
    </citation>
    <scope>NUCLEOTIDE SEQUENCE [LARGE SCALE GENOMIC DNA]</scope>
    <source>
        <strain evidence="5">CGMCC 4.7382</strain>
    </source>
</reference>
<feature type="transmembrane region" description="Helical" evidence="2">
    <location>
        <begin position="95"/>
        <end position="119"/>
    </location>
</feature>
<dbReference type="PANTHER" id="PTHR42709">
    <property type="entry name" value="ALKALINE PHOSPHATASE LIKE PROTEIN"/>
    <property type="match status" value="1"/>
</dbReference>
<evidence type="ECO:0000313" key="5">
    <source>
        <dbReference type="Proteomes" id="UP001596540"/>
    </source>
</evidence>
<protein>
    <submittedName>
        <fullName evidence="4">VTT domain-containing protein</fullName>
    </submittedName>
</protein>